<evidence type="ECO:0000313" key="9">
    <source>
        <dbReference type="Proteomes" id="UP000698963"/>
    </source>
</evidence>
<evidence type="ECO:0000256" key="2">
    <source>
        <dbReference type="ARBA" id="ARBA00022448"/>
    </source>
</evidence>
<evidence type="ECO:0000256" key="1">
    <source>
        <dbReference type="ARBA" id="ARBA00004141"/>
    </source>
</evidence>
<feature type="transmembrane region" description="Helical" evidence="6">
    <location>
        <begin position="349"/>
        <end position="373"/>
    </location>
</feature>
<dbReference type="Proteomes" id="UP000698963">
    <property type="component" value="Unassembled WGS sequence"/>
</dbReference>
<dbReference type="AlphaFoldDB" id="A0A921AVL7"/>
<feature type="transmembrane region" description="Helical" evidence="6">
    <location>
        <begin position="162"/>
        <end position="181"/>
    </location>
</feature>
<keyword evidence="3 6" id="KW-0812">Transmembrane</keyword>
<dbReference type="InterPro" id="IPR004680">
    <property type="entry name" value="Cit_transptr-like_dom"/>
</dbReference>
<protein>
    <submittedName>
        <fullName evidence="8">Anion permease</fullName>
    </submittedName>
</protein>
<evidence type="ECO:0000256" key="3">
    <source>
        <dbReference type="ARBA" id="ARBA00022692"/>
    </source>
</evidence>
<feature type="transmembrane region" description="Helical" evidence="6">
    <location>
        <begin position="433"/>
        <end position="450"/>
    </location>
</feature>
<feature type="transmembrane region" description="Helical" evidence="6">
    <location>
        <begin position="258"/>
        <end position="275"/>
    </location>
</feature>
<feature type="domain" description="Citrate transporter-like" evidence="7">
    <location>
        <begin position="43"/>
        <end position="390"/>
    </location>
</feature>
<evidence type="ECO:0000313" key="8">
    <source>
        <dbReference type="EMBL" id="HJD97155.1"/>
    </source>
</evidence>
<dbReference type="GO" id="GO:0016020">
    <property type="term" value="C:membrane"/>
    <property type="evidence" value="ECO:0007669"/>
    <property type="project" value="UniProtKB-SubCell"/>
</dbReference>
<evidence type="ECO:0000256" key="4">
    <source>
        <dbReference type="ARBA" id="ARBA00022989"/>
    </source>
</evidence>
<evidence type="ECO:0000256" key="6">
    <source>
        <dbReference type="SAM" id="Phobius"/>
    </source>
</evidence>
<feature type="transmembrane region" description="Helical" evidence="6">
    <location>
        <begin position="32"/>
        <end position="62"/>
    </location>
</feature>
<feature type="transmembrane region" description="Helical" evidence="6">
    <location>
        <begin position="385"/>
        <end position="404"/>
    </location>
</feature>
<dbReference type="GO" id="GO:0055085">
    <property type="term" value="P:transmembrane transport"/>
    <property type="evidence" value="ECO:0007669"/>
    <property type="project" value="InterPro"/>
</dbReference>
<accession>A0A921AVL7</accession>
<evidence type="ECO:0000256" key="5">
    <source>
        <dbReference type="ARBA" id="ARBA00023136"/>
    </source>
</evidence>
<dbReference type="Pfam" id="PF03600">
    <property type="entry name" value="CitMHS"/>
    <property type="match status" value="1"/>
</dbReference>
<feature type="transmembrane region" description="Helical" evidence="6">
    <location>
        <begin position="7"/>
        <end position="26"/>
    </location>
</feature>
<sequence length="454" mass="49979">MKNVKKWIILILISCIPLFFTETALFTHQIKLFFTITIASILLVCFDLTDSLIASIVLFLGYSIFEVADKSVIFLSWGNDMTWMLIGSLVLASILEQTGVMVRCAYFIICKTNGSYAKMIWGVYLAALFVAFLTSVTGFPLFATLVFGICSGLGYKLGSKEANGIVFAAMTGGIAPFAWIYNPINAGVGAAVVNLFDSSLSISWLSYLTTGLPWLLFDLIWMLLISHVFFRCKMNVDTAFFKAEYEKLGPVRLEEKKAVCLASLVVAYLIASSFLTLPSSYAFMLLPWLAFLPGVKLGSDRVLRGINYSIVFFTVACLSIGSVGVSVGVDKFISSMVTPMLQGLSELGYVAGVWSIAAISNLLLTPVAVTTALGVPIMQIGIDLGIPPLASLFTILMNVSNVFMPHENTAYLMYFAFGLFTMKDFIKYNTIRMILHIIFMLLVIVPWWNLTGVM</sequence>
<evidence type="ECO:0000259" key="7">
    <source>
        <dbReference type="Pfam" id="PF03600"/>
    </source>
</evidence>
<feature type="transmembrane region" description="Helical" evidence="6">
    <location>
        <begin position="83"/>
        <end position="109"/>
    </location>
</feature>
<name>A0A921AVL7_9BACT</name>
<reference evidence="8" key="1">
    <citation type="journal article" date="2021" name="PeerJ">
        <title>Extensive microbial diversity within the chicken gut microbiome revealed by metagenomics and culture.</title>
        <authorList>
            <person name="Gilroy R."/>
            <person name="Ravi A."/>
            <person name="Getino M."/>
            <person name="Pursley I."/>
            <person name="Horton D.L."/>
            <person name="Alikhan N.F."/>
            <person name="Baker D."/>
            <person name="Gharbi K."/>
            <person name="Hall N."/>
            <person name="Watson M."/>
            <person name="Adriaenssens E.M."/>
            <person name="Foster-Nyarko E."/>
            <person name="Jarju S."/>
            <person name="Secka A."/>
            <person name="Antonio M."/>
            <person name="Oren A."/>
            <person name="Chaudhuri R.R."/>
            <person name="La Ragione R."/>
            <person name="Hildebrand F."/>
            <person name="Pallen M.J."/>
        </authorList>
    </citation>
    <scope>NUCLEOTIDE SEQUENCE</scope>
    <source>
        <strain evidence="8">ChiGjej2B2-19336</strain>
    </source>
</reference>
<dbReference type="EMBL" id="DYZA01000111">
    <property type="protein sequence ID" value="HJD97155.1"/>
    <property type="molecule type" value="Genomic_DNA"/>
</dbReference>
<keyword evidence="5 6" id="KW-0472">Membrane</keyword>
<comment type="caution">
    <text evidence="8">The sequence shown here is derived from an EMBL/GenBank/DDBJ whole genome shotgun (WGS) entry which is preliminary data.</text>
</comment>
<reference evidence="8" key="2">
    <citation type="submission" date="2021-09" db="EMBL/GenBank/DDBJ databases">
        <authorList>
            <person name="Gilroy R."/>
        </authorList>
    </citation>
    <scope>NUCLEOTIDE SEQUENCE</scope>
    <source>
        <strain evidence="8">ChiGjej2B2-19336</strain>
    </source>
</reference>
<comment type="subcellular location">
    <subcellularLocation>
        <location evidence="1">Membrane</location>
        <topology evidence="1">Multi-pass membrane protein</topology>
    </subcellularLocation>
</comment>
<gene>
    <name evidence="8" type="ORF">K8W16_05880</name>
</gene>
<proteinExistence type="predicted"/>
<organism evidence="8 9">
    <name type="scientific">Mailhella massiliensis</name>
    <dbReference type="NCBI Taxonomy" id="1903261"/>
    <lineage>
        <taxon>Bacteria</taxon>
        <taxon>Pseudomonadati</taxon>
        <taxon>Thermodesulfobacteriota</taxon>
        <taxon>Desulfovibrionia</taxon>
        <taxon>Desulfovibrionales</taxon>
        <taxon>Desulfovibrionaceae</taxon>
        <taxon>Mailhella</taxon>
    </lineage>
</organism>
<dbReference type="RefSeq" id="WP_304122041.1">
    <property type="nucleotide sequence ID" value="NZ_DYZA01000111.1"/>
</dbReference>
<keyword evidence="2" id="KW-0813">Transport</keyword>
<keyword evidence="4 6" id="KW-1133">Transmembrane helix</keyword>
<feature type="transmembrane region" description="Helical" evidence="6">
    <location>
        <begin position="121"/>
        <end position="150"/>
    </location>
</feature>
<feature type="transmembrane region" description="Helical" evidence="6">
    <location>
        <begin position="201"/>
        <end position="224"/>
    </location>
</feature>
<feature type="transmembrane region" description="Helical" evidence="6">
    <location>
        <begin position="310"/>
        <end position="329"/>
    </location>
</feature>